<gene>
    <name evidence="3" type="primary">bdbD</name>
    <name evidence="3" type="ORF">CFOLD11_09150</name>
</gene>
<dbReference type="SUPFAM" id="SSF52833">
    <property type="entry name" value="Thioredoxin-like"/>
    <property type="match status" value="1"/>
</dbReference>
<comment type="caution">
    <text evidence="3">The sequence shown here is derived from an EMBL/GenBank/DDBJ whole genome shotgun (WGS) entry which is preliminary data.</text>
</comment>
<dbReference type="AlphaFoldDB" id="A0A9W6D9F8"/>
<keyword evidence="1" id="KW-1133">Transmembrane helix</keyword>
<evidence type="ECO:0000313" key="4">
    <source>
        <dbReference type="Proteomes" id="UP001057868"/>
    </source>
</evidence>
<accession>A0A9W6D9F8</accession>
<dbReference type="RefSeq" id="WP_261851110.1">
    <property type="nucleotide sequence ID" value="NZ_BQXY01000001.1"/>
</dbReference>
<dbReference type="Gene3D" id="3.40.30.10">
    <property type="entry name" value="Glutaredoxin"/>
    <property type="match status" value="1"/>
</dbReference>
<organism evidence="3 4">
    <name type="scientific">Clostridium folliculivorans</name>
    <dbReference type="NCBI Taxonomy" id="2886038"/>
    <lineage>
        <taxon>Bacteria</taxon>
        <taxon>Bacillati</taxon>
        <taxon>Bacillota</taxon>
        <taxon>Clostridia</taxon>
        <taxon>Eubacteriales</taxon>
        <taxon>Clostridiaceae</taxon>
        <taxon>Clostridium</taxon>
    </lineage>
</organism>
<keyword evidence="4" id="KW-1185">Reference proteome</keyword>
<proteinExistence type="predicted"/>
<evidence type="ECO:0000313" key="3">
    <source>
        <dbReference type="EMBL" id="GKU24089.1"/>
    </source>
</evidence>
<evidence type="ECO:0000256" key="1">
    <source>
        <dbReference type="SAM" id="Phobius"/>
    </source>
</evidence>
<dbReference type="EMBL" id="BQXY01000001">
    <property type="protein sequence ID" value="GKU24089.1"/>
    <property type="molecule type" value="Genomic_DNA"/>
</dbReference>
<keyword evidence="1" id="KW-0472">Membrane</keyword>
<protein>
    <submittedName>
        <fullName evidence="3">Thioredoxin</fullName>
    </submittedName>
</protein>
<dbReference type="InterPro" id="IPR012336">
    <property type="entry name" value="Thioredoxin-like_fold"/>
</dbReference>
<dbReference type="InterPro" id="IPR036249">
    <property type="entry name" value="Thioredoxin-like_sf"/>
</dbReference>
<name>A0A9W6D9F8_9CLOT</name>
<reference evidence="3" key="1">
    <citation type="journal article" date="2023" name="Int. J. Syst. Evol. Microbiol.">
        <title>&lt;i&gt;Clostridium folliculivorans&lt;/i&gt; sp. nov., isolated from soil samples of an organic paddy in Japan.</title>
        <authorList>
            <person name="Tazawa J."/>
            <person name="Kobayashi H."/>
            <person name="Tanizawa Y."/>
            <person name="Uchino A."/>
            <person name="Tanaka F."/>
            <person name="Urashima Y."/>
            <person name="Miura S."/>
            <person name="Sakamoto M."/>
            <person name="Ohkuma M."/>
            <person name="Tohno M."/>
        </authorList>
    </citation>
    <scope>NUCLEOTIDE SEQUENCE</scope>
    <source>
        <strain evidence="3">D1-1</strain>
    </source>
</reference>
<dbReference type="Proteomes" id="UP001057868">
    <property type="component" value="Unassembled WGS sequence"/>
</dbReference>
<feature type="domain" description="Thioredoxin-like fold" evidence="2">
    <location>
        <begin position="49"/>
        <end position="193"/>
    </location>
</feature>
<dbReference type="Pfam" id="PF13462">
    <property type="entry name" value="Thioredoxin_4"/>
    <property type="match status" value="1"/>
</dbReference>
<evidence type="ECO:0000259" key="2">
    <source>
        <dbReference type="Pfam" id="PF13462"/>
    </source>
</evidence>
<keyword evidence="1" id="KW-0812">Transmembrane</keyword>
<feature type="transmembrane region" description="Helical" evidence="1">
    <location>
        <begin position="12"/>
        <end position="30"/>
    </location>
</feature>
<sequence>MSIKNVKSIFKGGVIASLLIIIGILVYTSINQISGTAKTKDDSKIKISDEGMVYGNVNAPVKIIEYTDFRCASCKKNHETNADTIKQYIDRGEVVYILKPTNDAEYMKLSVSEEKDFNNLSKLYGSTYNSDTSEQSNKTLLDGQLYEKKLGVVNKIKSEVKELNLEMIPTTYINDTKFVGIINKDDLIRTIDKELKK</sequence>